<feature type="domain" description="G-protein coupled receptors family 1 profile" evidence="9">
    <location>
        <begin position="29"/>
        <end position="299"/>
    </location>
</feature>
<feature type="transmembrane region" description="Helical" evidence="8">
    <location>
        <begin position="6"/>
        <end position="38"/>
    </location>
</feature>
<keyword evidence="11" id="KW-1185">Reference proteome</keyword>
<dbReference type="Pfam" id="PF00001">
    <property type="entry name" value="7tm_1"/>
    <property type="match status" value="1"/>
</dbReference>
<dbReference type="PANTHER" id="PTHR24243">
    <property type="entry name" value="G-PROTEIN COUPLED RECEPTOR"/>
    <property type="match status" value="1"/>
</dbReference>
<comment type="caution">
    <text evidence="10">The sequence shown here is derived from an EMBL/GenBank/DDBJ whole genome shotgun (WGS) entry which is preliminary data.</text>
</comment>
<accession>A0AAV2I1W0</accession>
<evidence type="ECO:0000256" key="6">
    <source>
        <dbReference type="ARBA" id="ARBA00023170"/>
    </source>
</evidence>
<keyword evidence="7" id="KW-0807">Transducer</keyword>
<dbReference type="PROSITE" id="PS50262">
    <property type="entry name" value="G_PROTEIN_RECEP_F1_2"/>
    <property type="match status" value="1"/>
</dbReference>
<evidence type="ECO:0000256" key="8">
    <source>
        <dbReference type="SAM" id="Phobius"/>
    </source>
</evidence>
<dbReference type="InterPro" id="IPR017452">
    <property type="entry name" value="GPCR_Rhodpsn_7TM"/>
</dbReference>
<evidence type="ECO:0000259" key="9">
    <source>
        <dbReference type="PROSITE" id="PS50262"/>
    </source>
</evidence>
<evidence type="ECO:0000256" key="1">
    <source>
        <dbReference type="ARBA" id="ARBA00004141"/>
    </source>
</evidence>
<dbReference type="Proteomes" id="UP001497497">
    <property type="component" value="Unassembled WGS sequence"/>
</dbReference>
<dbReference type="SUPFAM" id="SSF81321">
    <property type="entry name" value="Family A G protein-coupled receptor-like"/>
    <property type="match status" value="1"/>
</dbReference>
<evidence type="ECO:0000256" key="7">
    <source>
        <dbReference type="ARBA" id="ARBA00023224"/>
    </source>
</evidence>
<proteinExistence type="predicted"/>
<dbReference type="GO" id="GO:0004930">
    <property type="term" value="F:G protein-coupled receptor activity"/>
    <property type="evidence" value="ECO:0007669"/>
    <property type="project" value="UniProtKB-KW"/>
</dbReference>
<dbReference type="InterPro" id="IPR000276">
    <property type="entry name" value="GPCR_Rhodpsn"/>
</dbReference>
<keyword evidence="5 8" id="KW-0472">Membrane</keyword>
<dbReference type="PRINTS" id="PR00237">
    <property type="entry name" value="GPCRRHODOPSN"/>
</dbReference>
<feature type="transmembrane region" description="Helical" evidence="8">
    <location>
        <begin position="185"/>
        <end position="207"/>
    </location>
</feature>
<keyword evidence="3 8" id="KW-1133">Transmembrane helix</keyword>
<name>A0AAV2I1W0_LYMST</name>
<reference evidence="10 11" key="1">
    <citation type="submission" date="2024-04" db="EMBL/GenBank/DDBJ databases">
        <authorList>
            <consortium name="Genoscope - CEA"/>
            <person name="William W."/>
        </authorList>
    </citation>
    <scope>NUCLEOTIDE SEQUENCE [LARGE SCALE GENOMIC DNA]</scope>
</reference>
<keyword evidence="6" id="KW-0675">Receptor</keyword>
<dbReference type="EMBL" id="CAXITT010000294">
    <property type="protein sequence ID" value="CAL1538315.1"/>
    <property type="molecule type" value="Genomic_DNA"/>
</dbReference>
<organism evidence="10 11">
    <name type="scientific">Lymnaea stagnalis</name>
    <name type="common">Great pond snail</name>
    <name type="synonym">Helix stagnalis</name>
    <dbReference type="NCBI Taxonomy" id="6523"/>
    <lineage>
        <taxon>Eukaryota</taxon>
        <taxon>Metazoa</taxon>
        <taxon>Spiralia</taxon>
        <taxon>Lophotrochozoa</taxon>
        <taxon>Mollusca</taxon>
        <taxon>Gastropoda</taxon>
        <taxon>Heterobranchia</taxon>
        <taxon>Euthyneura</taxon>
        <taxon>Panpulmonata</taxon>
        <taxon>Hygrophila</taxon>
        <taxon>Lymnaeoidea</taxon>
        <taxon>Lymnaeidae</taxon>
        <taxon>Lymnaea</taxon>
    </lineage>
</organism>
<evidence type="ECO:0000256" key="2">
    <source>
        <dbReference type="ARBA" id="ARBA00022692"/>
    </source>
</evidence>
<sequence>MISDELLFIFIQVAGVCIAGLVGFLGVVSNVINIVIFVKIGFSDTTNLSLLALAVADVSVSLPMIGYSFINVPFVFSLLGESLRVAIYAVLGSIQIVFCRISGLLTAFLALERFFCVAWPLRVKTLVTPKLTVWVIISITAIMTSSDVPYALANLIGPIYDPLLNETVYGTVFIPYSECFEAITVIIQVLAQMTSFVVVSVSTLGLIRSLRTISQWRKSTSSVSLPAHVSRREKQLVKMVILISTVFIVCSLPTVVGNLAMVFVEDFNDRGPNRNMFILASSVFVILNSINSMINIFVYVNMSSRFRKTFFALFKFN</sequence>
<keyword evidence="4" id="KW-0297">G-protein coupled receptor</keyword>
<feature type="transmembrane region" description="Helical" evidence="8">
    <location>
        <begin position="85"/>
        <end position="111"/>
    </location>
</feature>
<keyword evidence="2 8" id="KW-0812">Transmembrane</keyword>
<evidence type="ECO:0000313" key="11">
    <source>
        <dbReference type="Proteomes" id="UP001497497"/>
    </source>
</evidence>
<evidence type="ECO:0000256" key="5">
    <source>
        <dbReference type="ARBA" id="ARBA00023136"/>
    </source>
</evidence>
<dbReference type="AlphaFoldDB" id="A0AAV2I1W0"/>
<feature type="transmembrane region" description="Helical" evidence="8">
    <location>
        <begin position="240"/>
        <end position="264"/>
    </location>
</feature>
<feature type="transmembrane region" description="Helical" evidence="8">
    <location>
        <begin position="276"/>
        <end position="300"/>
    </location>
</feature>
<dbReference type="GO" id="GO:0005886">
    <property type="term" value="C:plasma membrane"/>
    <property type="evidence" value="ECO:0007669"/>
    <property type="project" value="TreeGrafter"/>
</dbReference>
<dbReference type="Gene3D" id="1.20.1070.10">
    <property type="entry name" value="Rhodopsin 7-helix transmembrane proteins"/>
    <property type="match status" value="1"/>
</dbReference>
<evidence type="ECO:0000256" key="3">
    <source>
        <dbReference type="ARBA" id="ARBA00022989"/>
    </source>
</evidence>
<feature type="transmembrane region" description="Helical" evidence="8">
    <location>
        <begin position="50"/>
        <end position="70"/>
    </location>
</feature>
<protein>
    <recommendedName>
        <fullName evidence="9">G-protein coupled receptors family 1 profile domain-containing protein</fullName>
    </recommendedName>
</protein>
<dbReference type="PANTHER" id="PTHR24243:SF208">
    <property type="entry name" value="PYROKININ-1 RECEPTOR"/>
    <property type="match status" value="1"/>
</dbReference>
<evidence type="ECO:0000256" key="4">
    <source>
        <dbReference type="ARBA" id="ARBA00023040"/>
    </source>
</evidence>
<feature type="transmembrane region" description="Helical" evidence="8">
    <location>
        <begin position="131"/>
        <end position="152"/>
    </location>
</feature>
<gene>
    <name evidence="10" type="ORF">GSLYS_00012136001</name>
</gene>
<evidence type="ECO:0000313" key="10">
    <source>
        <dbReference type="EMBL" id="CAL1538315.1"/>
    </source>
</evidence>
<comment type="subcellular location">
    <subcellularLocation>
        <location evidence="1">Membrane</location>
        <topology evidence="1">Multi-pass membrane protein</topology>
    </subcellularLocation>
</comment>